<dbReference type="PROSITE" id="PS51257">
    <property type="entry name" value="PROKAR_LIPOPROTEIN"/>
    <property type="match status" value="1"/>
</dbReference>
<dbReference type="InterPro" id="IPR015943">
    <property type="entry name" value="WD40/YVTN_repeat-like_dom_sf"/>
</dbReference>
<comment type="caution">
    <text evidence="2">The sequence shown here is derived from an EMBL/GenBank/DDBJ whole genome shotgun (WGS) entry which is preliminary data.</text>
</comment>
<keyword evidence="1" id="KW-0732">Signal</keyword>
<protein>
    <recommendedName>
        <fullName evidence="4">SdiA-regulated family protein</fullName>
    </recommendedName>
</protein>
<dbReference type="RefSeq" id="WP_163285038.1">
    <property type="nucleotide sequence ID" value="NZ_JAAGVY010000013.1"/>
</dbReference>
<feature type="signal peptide" evidence="1">
    <location>
        <begin position="1"/>
        <end position="20"/>
    </location>
</feature>
<organism evidence="2 3">
    <name type="scientific">Cryomorpha ignava</name>
    <dbReference type="NCBI Taxonomy" id="101383"/>
    <lineage>
        <taxon>Bacteria</taxon>
        <taxon>Pseudomonadati</taxon>
        <taxon>Bacteroidota</taxon>
        <taxon>Flavobacteriia</taxon>
        <taxon>Flavobacteriales</taxon>
        <taxon>Cryomorphaceae</taxon>
        <taxon>Cryomorpha</taxon>
    </lineage>
</organism>
<reference evidence="2 3" key="1">
    <citation type="submission" date="2020-02" db="EMBL/GenBank/DDBJ databases">
        <title>Out from the shadows clarifying the taxonomy of the family Cryomorphaceae and related taxa by utilizing the GTDB taxonomic framework.</title>
        <authorList>
            <person name="Bowman J.P."/>
        </authorList>
    </citation>
    <scope>NUCLEOTIDE SEQUENCE [LARGE SCALE GENOMIC DNA]</scope>
    <source>
        <strain evidence="2 3">QSSC 1-22</strain>
    </source>
</reference>
<dbReference type="SUPFAM" id="SSF50969">
    <property type="entry name" value="YVTN repeat-like/Quinoprotein amine dehydrogenase"/>
    <property type="match status" value="1"/>
</dbReference>
<feature type="chain" id="PRO_5029830891" description="SdiA-regulated family protein" evidence="1">
    <location>
        <begin position="21"/>
        <end position="292"/>
    </location>
</feature>
<dbReference type="InterPro" id="IPR011044">
    <property type="entry name" value="Quino_amine_DH_bsu"/>
</dbReference>
<dbReference type="Proteomes" id="UP000486602">
    <property type="component" value="Unassembled WGS sequence"/>
</dbReference>
<dbReference type="Gene3D" id="2.130.10.10">
    <property type="entry name" value="YVTN repeat-like/Quinoprotein amine dehydrogenase"/>
    <property type="match status" value="1"/>
</dbReference>
<keyword evidence="3" id="KW-1185">Reference proteome</keyword>
<proteinExistence type="predicted"/>
<evidence type="ECO:0000256" key="1">
    <source>
        <dbReference type="SAM" id="SignalP"/>
    </source>
</evidence>
<accession>A0A7K3WQ78</accession>
<gene>
    <name evidence="2" type="ORF">G3O08_09030</name>
</gene>
<sequence length="292" mass="33217">MNRITALSFFLLLIVIQSCAQESSYNFSKPNEKIVLPEILHEISGLTMIDQNSFACVQDEVGTVFFYNMETKKIVRQINFEKEGDYEAITEVGDDLYILRSDGQLTKLEKYESENFKIETYDTKVPAKDNEGLCYDAANNRLLIGCKSKLDIAPENRDLRAIYGFDLKTATLSTKPVFEFDVAEMKAFAEASGIKMPYKIKKNGEKKAGSIKFNMSAIAIHPLSRKLYLISAKDHLLFVFDQNGKPEYVELLDQKLFNKAEGITFLANGDLLITNEGQDHKPTLLRFKMKEK</sequence>
<dbReference type="EMBL" id="JAAGVY010000013">
    <property type="protein sequence ID" value="NEN23644.1"/>
    <property type="molecule type" value="Genomic_DNA"/>
</dbReference>
<evidence type="ECO:0000313" key="3">
    <source>
        <dbReference type="Proteomes" id="UP000486602"/>
    </source>
</evidence>
<evidence type="ECO:0000313" key="2">
    <source>
        <dbReference type="EMBL" id="NEN23644.1"/>
    </source>
</evidence>
<evidence type="ECO:0008006" key="4">
    <source>
        <dbReference type="Google" id="ProtNLM"/>
    </source>
</evidence>
<name>A0A7K3WQ78_9FLAO</name>
<dbReference type="AlphaFoldDB" id="A0A7K3WQ78"/>